<feature type="compositionally biased region" description="Polar residues" evidence="1">
    <location>
        <begin position="427"/>
        <end position="450"/>
    </location>
</feature>
<feature type="compositionally biased region" description="Acidic residues" evidence="1">
    <location>
        <begin position="1"/>
        <end position="25"/>
    </location>
</feature>
<accession>A0AAJ0M0S1</accession>
<dbReference type="GeneID" id="87885910"/>
<feature type="region of interest" description="Disordered" evidence="1">
    <location>
        <begin position="1"/>
        <end position="51"/>
    </location>
</feature>
<feature type="compositionally biased region" description="Polar residues" evidence="1">
    <location>
        <begin position="104"/>
        <end position="116"/>
    </location>
</feature>
<feature type="region of interest" description="Disordered" evidence="1">
    <location>
        <begin position="383"/>
        <end position="459"/>
    </location>
</feature>
<sequence length="561" mass="61311">MFVMDADGDTPADVEDQESEADESGCESTYKTETAGQSDEEEDDSWSGENSNLEELVVSAVGTDYSLAAFLIPLLHRDFNLALKSKVESWRCATSARGGPDNSVGPSDTQPSSTENSPKEDRGSSSRKRRRTDSGAGNGGNGWDEDEEEDDRGRSGKAGPPTEPPADRSLLLACPFHKHSPIRYGVSGMSSPAKKPKYRACAGPGFKSIQRLKEHLKRVHSPVQCERCKMTFNVTKDRAQALTDLAEHRKREEPCELRDASLKEGIDEAQWAKLEKQNRKRNQEVHRVEKWFEMWDVLFPGSARPDNPWHEAPARFGGIPKDGEDYFVTLFLHIFDHKVQQGDITLPQPNVFDRGEFRESLKGVVERTFRTYVSIRENISLESSSSGASNIRPSQLGVPSTTQQSSLGTTASHQATTVTAATSMSSPPHQQTRPSAAPSNAYTLDPSSYSLGVPPLPGQAMPPPMPPISGAAGLHPFGSPIGAEDIHATGAFAPLYYSMFPAQGPCQWIPSNVQTVPESVYRFHHHTHLAPNAGVPAAQQWVFDEAPDYDPPSGEGSNPSC</sequence>
<evidence type="ECO:0000313" key="2">
    <source>
        <dbReference type="EMBL" id="KAK3304744.1"/>
    </source>
</evidence>
<reference evidence="2" key="1">
    <citation type="journal article" date="2023" name="Mol. Phylogenet. Evol.">
        <title>Genome-scale phylogeny and comparative genomics of the fungal order Sordariales.</title>
        <authorList>
            <person name="Hensen N."/>
            <person name="Bonometti L."/>
            <person name="Westerberg I."/>
            <person name="Brannstrom I.O."/>
            <person name="Guillou S."/>
            <person name="Cros-Aarteil S."/>
            <person name="Calhoun S."/>
            <person name="Haridas S."/>
            <person name="Kuo A."/>
            <person name="Mondo S."/>
            <person name="Pangilinan J."/>
            <person name="Riley R."/>
            <person name="LaButti K."/>
            <person name="Andreopoulos B."/>
            <person name="Lipzen A."/>
            <person name="Chen C."/>
            <person name="Yan M."/>
            <person name="Daum C."/>
            <person name="Ng V."/>
            <person name="Clum A."/>
            <person name="Steindorff A."/>
            <person name="Ohm R.A."/>
            <person name="Martin F."/>
            <person name="Silar P."/>
            <person name="Natvig D.O."/>
            <person name="Lalanne C."/>
            <person name="Gautier V."/>
            <person name="Ament-Velasquez S.L."/>
            <person name="Kruys A."/>
            <person name="Hutchinson M.I."/>
            <person name="Powell A.J."/>
            <person name="Barry K."/>
            <person name="Miller A.N."/>
            <person name="Grigoriev I.V."/>
            <person name="Debuchy R."/>
            <person name="Gladieux P."/>
            <person name="Hiltunen Thoren M."/>
            <person name="Johannesson H."/>
        </authorList>
    </citation>
    <scope>NUCLEOTIDE SEQUENCE</scope>
    <source>
        <strain evidence="2">CBS 333.67</strain>
    </source>
</reference>
<feature type="region of interest" description="Disordered" evidence="1">
    <location>
        <begin position="93"/>
        <end position="168"/>
    </location>
</feature>
<proteinExistence type="predicted"/>
<keyword evidence="3" id="KW-1185">Reference proteome</keyword>
<gene>
    <name evidence="2" type="ORF">B0T15DRAFT_495185</name>
</gene>
<name>A0AAJ0M0S1_9PEZI</name>
<dbReference type="Proteomes" id="UP001273166">
    <property type="component" value="Unassembled WGS sequence"/>
</dbReference>
<evidence type="ECO:0008006" key="4">
    <source>
        <dbReference type="Google" id="ProtNLM"/>
    </source>
</evidence>
<dbReference type="PANTHER" id="PTHR38166:SF1">
    <property type="entry name" value="C2H2-TYPE DOMAIN-CONTAINING PROTEIN"/>
    <property type="match status" value="1"/>
</dbReference>
<protein>
    <recommendedName>
        <fullName evidence="4">C2H2-type domain-containing protein</fullName>
    </recommendedName>
</protein>
<feature type="compositionally biased region" description="Low complexity" evidence="1">
    <location>
        <begin position="415"/>
        <end position="426"/>
    </location>
</feature>
<dbReference type="AlphaFoldDB" id="A0AAJ0M0S1"/>
<feature type="compositionally biased region" description="Polar residues" evidence="1">
    <location>
        <begin position="383"/>
        <end position="414"/>
    </location>
</feature>
<evidence type="ECO:0000313" key="3">
    <source>
        <dbReference type="Proteomes" id="UP001273166"/>
    </source>
</evidence>
<dbReference type="PANTHER" id="PTHR38166">
    <property type="entry name" value="C2H2-TYPE DOMAIN-CONTAINING PROTEIN-RELATED"/>
    <property type="match status" value="1"/>
</dbReference>
<dbReference type="RefSeq" id="XP_062720524.1">
    <property type="nucleotide sequence ID" value="XM_062867081.1"/>
</dbReference>
<reference evidence="2" key="2">
    <citation type="submission" date="2023-06" db="EMBL/GenBank/DDBJ databases">
        <authorList>
            <consortium name="Lawrence Berkeley National Laboratory"/>
            <person name="Mondo S.J."/>
            <person name="Hensen N."/>
            <person name="Bonometti L."/>
            <person name="Westerberg I."/>
            <person name="Brannstrom I.O."/>
            <person name="Guillou S."/>
            <person name="Cros-Aarteil S."/>
            <person name="Calhoun S."/>
            <person name="Haridas S."/>
            <person name="Kuo A."/>
            <person name="Pangilinan J."/>
            <person name="Riley R."/>
            <person name="Labutti K."/>
            <person name="Andreopoulos B."/>
            <person name="Lipzen A."/>
            <person name="Chen C."/>
            <person name="Yanf M."/>
            <person name="Daum C."/>
            <person name="Ng V."/>
            <person name="Clum A."/>
            <person name="Steindorff A."/>
            <person name="Ohm R."/>
            <person name="Martin F."/>
            <person name="Silar P."/>
            <person name="Natvig D."/>
            <person name="Lalanne C."/>
            <person name="Gautier V."/>
            <person name="Ament-Velasquez S.L."/>
            <person name="Kruys A."/>
            <person name="Hutchinson M.I."/>
            <person name="Powell A.J."/>
            <person name="Barry K."/>
            <person name="Miller A.N."/>
            <person name="Grigoriev I.V."/>
            <person name="Debuchy R."/>
            <person name="Gladieux P."/>
            <person name="Thoren M.H."/>
            <person name="Johannesson H."/>
        </authorList>
    </citation>
    <scope>NUCLEOTIDE SEQUENCE</scope>
    <source>
        <strain evidence="2">CBS 333.67</strain>
    </source>
</reference>
<evidence type="ECO:0000256" key="1">
    <source>
        <dbReference type="SAM" id="MobiDB-lite"/>
    </source>
</evidence>
<comment type="caution">
    <text evidence="2">The sequence shown here is derived from an EMBL/GenBank/DDBJ whole genome shotgun (WGS) entry which is preliminary data.</text>
</comment>
<dbReference type="EMBL" id="JAUDZG010000005">
    <property type="protein sequence ID" value="KAK3304744.1"/>
    <property type="molecule type" value="Genomic_DNA"/>
</dbReference>
<feature type="compositionally biased region" description="Polar residues" evidence="1">
    <location>
        <begin position="26"/>
        <end position="37"/>
    </location>
</feature>
<organism evidence="2 3">
    <name type="scientific">Chaetomium strumarium</name>
    <dbReference type="NCBI Taxonomy" id="1170767"/>
    <lineage>
        <taxon>Eukaryota</taxon>
        <taxon>Fungi</taxon>
        <taxon>Dikarya</taxon>
        <taxon>Ascomycota</taxon>
        <taxon>Pezizomycotina</taxon>
        <taxon>Sordariomycetes</taxon>
        <taxon>Sordariomycetidae</taxon>
        <taxon>Sordariales</taxon>
        <taxon>Chaetomiaceae</taxon>
        <taxon>Chaetomium</taxon>
    </lineage>
</organism>